<evidence type="ECO:0000259" key="5">
    <source>
        <dbReference type="PROSITE" id="PS50011"/>
    </source>
</evidence>
<dbReference type="PROSITE" id="PS50011">
    <property type="entry name" value="PROTEIN_KINASE_DOM"/>
    <property type="match status" value="2"/>
</dbReference>
<keyword evidence="4" id="KW-0067">ATP-binding</keyword>
<dbReference type="Gene3D" id="1.10.510.10">
    <property type="entry name" value="Transferase(Phosphotransferase) domain 1"/>
    <property type="match status" value="2"/>
</dbReference>
<dbReference type="InterPro" id="IPR000719">
    <property type="entry name" value="Prot_kinase_dom"/>
</dbReference>
<comment type="caution">
    <text evidence="6">The sequence shown here is derived from an EMBL/GenBank/DDBJ whole genome shotgun (WGS) entry which is preliminary data.</text>
</comment>
<dbReference type="PANTHER" id="PTHR44329:SF288">
    <property type="entry name" value="MITOGEN-ACTIVATED PROTEIN KINASE KINASE KINASE 20"/>
    <property type="match status" value="1"/>
</dbReference>
<evidence type="ECO:0000256" key="4">
    <source>
        <dbReference type="ARBA" id="ARBA00022840"/>
    </source>
</evidence>
<dbReference type="SMART" id="SM00220">
    <property type="entry name" value="S_TKc"/>
    <property type="match status" value="1"/>
</dbReference>
<proteinExistence type="predicted"/>
<gene>
    <name evidence="6" type="ORF">M9Y10_023717</name>
</gene>
<accession>A0ABR2KW59</accession>
<dbReference type="Pfam" id="PF00069">
    <property type="entry name" value="Pkinase"/>
    <property type="match status" value="1"/>
</dbReference>
<protein>
    <recommendedName>
        <fullName evidence="5">Protein kinase domain-containing protein</fullName>
    </recommendedName>
</protein>
<dbReference type="PROSITE" id="PS00108">
    <property type="entry name" value="PROTEIN_KINASE_ST"/>
    <property type="match status" value="1"/>
</dbReference>
<dbReference type="InterPro" id="IPR001245">
    <property type="entry name" value="Ser-Thr/Tyr_kinase_cat_dom"/>
</dbReference>
<keyword evidence="7" id="KW-1185">Reference proteome</keyword>
<feature type="domain" description="Protein kinase" evidence="5">
    <location>
        <begin position="52"/>
        <end position="331"/>
    </location>
</feature>
<evidence type="ECO:0000256" key="1">
    <source>
        <dbReference type="ARBA" id="ARBA00022679"/>
    </source>
</evidence>
<dbReference type="Pfam" id="PF07714">
    <property type="entry name" value="PK_Tyr_Ser-Thr"/>
    <property type="match status" value="1"/>
</dbReference>
<keyword evidence="3" id="KW-0418">Kinase</keyword>
<feature type="domain" description="Protein kinase" evidence="5">
    <location>
        <begin position="373"/>
        <end position="642"/>
    </location>
</feature>
<dbReference type="Proteomes" id="UP001470230">
    <property type="component" value="Unassembled WGS sequence"/>
</dbReference>
<sequence length="663" mass="77219">MFKKKCSYDFELLDDGFKIDQSEIHDPYPLNRVPEDLKHSRFKISIIDPNNYEIINKIDFHSFEVVPKDLNKKIFIYDAHSNWKEEITNYCTSSFIIPQILDCPQIVKPIGIAIPSSSDNPQYQIKFKKTKKKLSFYGPMIATEFMKNGSIRKHVEDYLQSNGTKNDKMNPTIRYKIIYGIAAIMKYVHKRGFIHQQLTTENILLDDNLEPVITGFTYLNPHFSIFDLDDIAVNYKTWFTPIEFLNGEKISKDKTYFEIDVYSYGMILVNMFKALDRSFFDKIVLRSDYRPLKKEIPENYLDLIGRCLDRVPENRPTFEEITKILKDESFYLDEFEMETDVEAVKEYQERIDKLCQEPKENNIFIGEDGEKFIKEVEKIGEGGTSIAYKVVDSRSGRTMCKKVLKTVEGVTTFKDLQNAVKEFEVLHLISHPCICESIWINTSSKVKDSKDKTTVSIYLEYFKNSLKNFLNGPVINNTFKARIVVEIAHALSYLHKKGMIYRDLKIDNIMLNDVFEVKLIDFGLVKITECLNSQYSFVHETMTKGVGTFDYMSPEMLNEDDYNEKTDVYSFGILLFVIFTGSLPKIKLKDKLNGKSFQLPDESNSISKFCINLIEKCVCYDPDSRPSFDQILSDMKKNHYKFADDIDEKVPAFRSQELARFES</sequence>
<evidence type="ECO:0000256" key="3">
    <source>
        <dbReference type="ARBA" id="ARBA00022777"/>
    </source>
</evidence>
<dbReference type="EMBL" id="JAPFFF010000003">
    <property type="protein sequence ID" value="KAK8895273.1"/>
    <property type="molecule type" value="Genomic_DNA"/>
</dbReference>
<keyword evidence="1" id="KW-0808">Transferase</keyword>
<name>A0ABR2KW59_9EUKA</name>
<organism evidence="6 7">
    <name type="scientific">Tritrichomonas musculus</name>
    <dbReference type="NCBI Taxonomy" id="1915356"/>
    <lineage>
        <taxon>Eukaryota</taxon>
        <taxon>Metamonada</taxon>
        <taxon>Parabasalia</taxon>
        <taxon>Tritrichomonadida</taxon>
        <taxon>Tritrichomonadidae</taxon>
        <taxon>Tritrichomonas</taxon>
    </lineage>
</organism>
<reference evidence="6 7" key="1">
    <citation type="submission" date="2024-04" db="EMBL/GenBank/DDBJ databases">
        <title>Tritrichomonas musculus Genome.</title>
        <authorList>
            <person name="Alves-Ferreira E."/>
            <person name="Grigg M."/>
            <person name="Lorenzi H."/>
            <person name="Galac M."/>
        </authorList>
    </citation>
    <scope>NUCLEOTIDE SEQUENCE [LARGE SCALE GENOMIC DNA]</scope>
    <source>
        <strain evidence="6 7">EAF2021</strain>
    </source>
</reference>
<evidence type="ECO:0000256" key="2">
    <source>
        <dbReference type="ARBA" id="ARBA00022741"/>
    </source>
</evidence>
<dbReference type="SUPFAM" id="SSF56112">
    <property type="entry name" value="Protein kinase-like (PK-like)"/>
    <property type="match status" value="2"/>
</dbReference>
<evidence type="ECO:0000313" key="6">
    <source>
        <dbReference type="EMBL" id="KAK8895273.1"/>
    </source>
</evidence>
<dbReference type="InterPro" id="IPR051681">
    <property type="entry name" value="Ser/Thr_Kinases-Pseudokinases"/>
</dbReference>
<evidence type="ECO:0000313" key="7">
    <source>
        <dbReference type="Proteomes" id="UP001470230"/>
    </source>
</evidence>
<dbReference type="PANTHER" id="PTHR44329">
    <property type="entry name" value="SERINE/THREONINE-PROTEIN KINASE TNNI3K-RELATED"/>
    <property type="match status" value="1"/>
</dbReference>
<dbReference type="InterPro" id="IPR011009">
    <property type="entry name" value="Kinase-like_dom_sf"/>
</dbReference>
<dbReference type="InterPro" id="IPR008271">
    <property type="entry name" value="Ser/Thr_kinase_AS"/>
</dbReference>
<keyword evidence="2" id="KW-0547">Nucleotide-binding</keyword>